<reference evidence="1" key="1">
    <citation type="submission" date="2021-01" db="EMBL/GenBank/DDBJ databases">
        <title>Chromosome-level genome assembly of a human fungal pathogen reveals clustering of transcriptionally co-regulated genes.</title>
        <authorList>
            <person name="Voorhies M."/>
            <person name="Cohen S."/>
            <person name="Shea T.P."/>
            <person name="Petrus S."/>
            <person name="Munoz J.F."/>
            <person name="Poplawski S."/>
            <person name="Goldman W.E."/>
            <person name="Michael T."/>
            <person name="Cuomo C.A."/>
            <person name="Sil A."/>
            <person name="Beyhan S."/>
        </authorList>
    </citation>
    <scope>NUCLEOTIDE SEQUENCE</scope>
    <source>
        <strain evidence="1">WU24</strain>
    </source>
</reference>
<name>A0A8A1M5N5_AJECA</name>
<protein>
    <submittedName>
        <fullName evidence="1">Uncharacterized protein</fullName>
    </submittedName>
</protein>
<proteinExistence type="predicted"/>
<sequence length="85" mass="9656">MSDNFFRTIGNEDTVYHSEAGFDDSFKIDITFTKMAFEETVNAPEAPPIFRVNYCGNPLKAFHNNGDILGTPTMVFDIWITLTTR</sequence>
<gene>
    <name evidence="1" type="ORF">I7I51_03474</name>
</gene>
<dbReference type="Proteomes" id="UP000663671">
    <property type="component" value="Chromosome 5"/>
</dbReference>
<dbReference type="VEuPathDB" id="FungiDB:I7I51_03474"/>
<dbReference type="EMBL" id="CP069111">
    <property type="protein sequence ID" value="QSS61301.1"/>
    <property type="molecule type" value="Genomic_DNA"/>
</dbReference>
<evidence type="ECO:0000313" key="2">
    <source>
        <dbReference type="Proteomes" id="UP000663671"/>
    </source>
</evidence>
<accession>A0A8A1M5N5</accession>
<dbReference type="AlphaFoldDB" id="A0A8A1M5N5"/>
<evidence type="ECO:0000313" key="1">
    <source>
        <dbReference type="EMBL" id="QSS61301.1"/>
    </source>
</evidence>
<organism evidence="1 2">
    <name type="scientific">Ajellomyces capsulatus</name>
    <name type="common">Darling's disease fungus</name>
    <name type="synonym">Histoplasma capsulatum</name>
    <dbReference type="NCBI Taxonomy" id="5037"/>
    <lineage>
        <taxon>Eukaryota</taxon>
        <taxon>Fungi</taxon>
        <taxon>Dikarya</taxon>
        <taxon>Ascomycota</taxon>
        <taxon>Pezizomycotina</taxon>
        <taxon>Eurotiomycetes</taxon>
        <taxon>Eurotiomycetidae</taxon>
        <taxon>Onygenales</taxon>
        <taxon>Ajellomycetaceae</taxon>
        <taxon>Histoplasma</taxon>
    </lineage>
</organism>